<name>A0A1H5VAY7_9FLAO</name>
<dbReference type="EMBL" id="FNVP01000003">
    <property type="protein sequence ID" value="SEF84373.1"/>
    <property type="molecule type" value="Genomic_DNA"/>
</dbReference>
<dbReference type="RefSeq" id="WP_103999225.1">
    <property type="nucleotide sequence ID" value="NZ_FNVP01000003.1"/>
</dbReference>
<feature type="transmembrane region" description="Helical" evidence="1">
    <location>
        <begin position="79"/>
        <end position="97"/>
    </location>
</feature>
<sequence length="203" mass="24065">MKELDLLKKDWQKNTDSFEQVSENEIYKMIHKKSSSIVKWILIVSILEFIVLNGIAFALNDKTYDEFLRLHPFINFLEKFNYLVIIVFIYCFYRNYKTISVLQSSRTLIKHILKTRKIVTYYIYWNIFIGGFTGALSGIEGFNEGYNSGNSKNAKELMEVNYITLFFVALLIMGLIWLFYKLLYGRFLSKLTENYTELKKIDL</sequence>
<accession>A0A1H5VAY7</accession>
<feature type="transmembrane region" description="Helical" evidence="1">
    <location>
        <begin position="37"/>
        <end position="59"/>
    </location>
</feature>
<evidence type="ECO:0000313" key="3">
    <source>
        <dbReference type="Proteomes" id="UP000236737"/>
    </source>
</evidence>
<dbReference type="OrthoDB" id="709028at2"/>
<proteinExistence type="predicted"/>
<keyword evidence="1" id="KW-0472">Membrane</keyword>
<keyword evidence="1" id="KW-0812">Transmembrane</keyword>
<dbReference type="AlphaFoldDB" id="A0A1H5VAY7"/>
<dbReference type="Proteomes" id="UP000236737">
    <property type="component" value="Unassembled WGS sequence"/>
</dbReference>
<evidence type="ECO:0000256" key="1">
    <source>
        <dbReference type="SAM" id="Phobius"/>
    </source>
</evidence>
<organism evidence="2 3">
    <name type="scientific">Flavobacterium urumqiense</name>
    <dbReference type="NCBI Taxonomy" id="935224"/>
    <lineage>
        <taxon>Bacteria</taxon>
        <taxon>Pseudomonadati</taxon>
        <taxon>Bacteroidota</taxon>
        <taxon>Flavobacteriia</taxon>
        <taxon>Flavobacteriales</taxon>
        <taxon>Flavobacteriaceae</taxon>
        <taxon>Flavobacterium</taxon>
    </lineage>
</organism>
<protein>
    <submittedName>
        <fullName evidence="2">Uncharacterized protein</fullName>
    </submittedName>
</protein>
<feature type="transmembrane region" description="Helical" evidence="1">
    <location>
        <begin position="118"/>
        <end position="139"/>
    </location>
</feature>
<keyword evidence="3" id="KW-1185">Reference proteome</keyword>
<gene>
    <name evidence="2" type="ORF">SAMN04488130_103139</name>
</gene>
<evidence type="ECO:0000313" key="2">
    <source>
        <dbReference type="EMBL" id="SEF84373.1"/>
    </source>
</evidence>
<keyword evidence="1" id="KW-1133">Transmembrane helix</keyword>
<reference evidence="3" key="1">
    <citation type="submission" date="2016-10" db="EMBL/GenBank/DDBJ databases">
        <authorList>
            <person name="Varghese N."/>
            <person name="Submissions S."/>
        </authorList>
    </citation>
    <scope>NUCLEOTIDE SEQUENCE [LARGE SCALE GENOMIC DNA]</scope>
    <source>
        <strain evidence="3">CGMCC 1.9230</strain>
    </source>
</reference>
<feature type="transmembrane region" description="Helical" evidence="1">
    <location>
        <begin position="159"/>
        <end position="180"/>
    </location>
</feature>